<comment type="caution">
    <text evidence="2">The sequence shown here is derived from an EMBL/GenBank/DDBJ whole genome shotgun (WGS) entry which is preliminary data.</text>
</comment>
<dbReference type="RefSeq" id="WP_262682634.1">
    <property type="nucleotide sequence ID" value="NZ_JAOQIO010000007.1"/>
</dbReference>
<evidence type="ECO:0000256" key="1">
    <source>
        <dbReference type="ARBA" id="ARBA00022729"/>
    </source>
</evidence>
<dbReference type="SUPFAM" id="SSF53850">
    <property type="entry name" value="Periplasmic binding protein-like II"/>
    <property type="match status" value="1"/>
</dbReference>
<dbReference type="PANTHER" id="PTHR43649:SF33">
    <property type="entry name" value="POLYGALACTURONAN_RHAMNOGALACTURONAN-BINDING PROTEIN YTCQ"/>
    <property type="match status" value="1"/>
</dbReference>
<sequence>MSEKHTTREHATVKEEMSNITKTGFQKMSIQKTGVQKTTAAVLSTLCLAGALTACSPTADNKNTDAAKAGTAPATTEPLKLSVLVNFIGEAPQPGNEVVKAIEKYTNSEIEVQWLTDIKEKLPVMVASGSLPKVVSVTNSQMKLPYMVSALRGDTFWNLTTYIKSYPNLSQINPLIYQNTSLDGQVYGLPAVRPVSRAAITYRADWFKKLGLKEPKTLDEFYDVLKAIATKDPDGDGKDNTYGFIEYKSLGIVDRAAIWLGAPNEWGVQNGKLVYAPSTDAYLQSLQFVKKLYDEKLINRDFAVMEKSAWESAFAEGKGGMLSNITDTAFKLEEQMKKSNPQVELGMFNRLPDLKGGPTKAENGSNGIFSFPKSSVKSEAELKRILTFFDKLAEPEMATLFKWGLEGKHYKQVNGKPVYIDAKIYNKEVLPYQKLMAVEAGKALQGNDPALVVKGEQLNKDNEKYAVPNAAEALISDTYSEKGGQLDKLIEDAKTKFVMGKIDEEGWKQALEQWRKNGGDKVAAEFTSAYEKVNKK</sequence>
<dbReference type="Gene3D" id="3.40.190.10">
    <property type="entry name" value="Periplasmic binding protein-like II"/>
    <property type="match status" value="2"/>
</dbReference>
<keyword evidence="3" id="KW-1185">Reference proteome</keyword>
<protein>
    <submittedName>
        <fullName evidence="2">Extracellular solute-binding protein</fullName>
    </submittedName>
</protein>
<keyword evidence="1" id="KW-0732">Signal</keyword>
<dbReference type="PANTHER" id="PTHR43649">
    <property type="entry name" value="ARABINOSE-BINDING PROTEIN-RELATED"/>
    <property type="match status" value="1"/>
</dbReference>
<evidence type="ECO:0000313" key="3">
    <source>
        <dbReference type="Proteomes" id="UP001652445"/>
    </source>
</evidence>
<dbReference type="EMBL" id="JAOQIO010000007">
    <property type="protein sequence ID" value="MCU6791072.1"/>
    <property type="molecule type" value="Genomic_DNA"/>
</dbReference>
<evidence type="ECO:0000313" key="2">
    <source>
        <dbReference type="EMBL" id="MCU6791072.1"/>
    </source>
</evidence>
<proteinExistence type="predicted"/>
<organism evidence="2 3">
    <name type="scientific">Paenibacillus baimaensis</name>
    <dbReference type="NCBI Taxonomy" id="2982185"/>
    <lineage>
        <taxon>Bacteria</taxon>
        <taxon>Bacillati</taxon>
        <taxon>Bacillota</taxon>
        <taxon>Bacilli</taxon>
        <taxon>Bacillales</taxon>
        <taxon>Paenibacillaceae</taxon>
        <taxon>Paenibacillus</taxon>
    </lineage>
</organism>
<dbReference type="InterPro" id="IPR050490">
    <property type="entry name" value="Bact_solute-bd_prot1"/>
</dbReference>
<gene>
    <name evidence="2" type="ORF">OB236_02910</name>
</gene>
<dbReference type="Proteomes" id="UP001652445">
    <property type="component" value="Unassembled WGS sequence"/>
</dbReference>
<accession>A0ABT2U8W4</accession>
<reference evidence="2 3" key="1">
    <citation type="submission" date="2022-09" db="EMBL/GenBank/DDBJ databases">
        <authorList>
            <person name="Han X.L."/>
            <person name="Wang Q."/>
            <person name="Lu T."/>
        </authorList>
    </citation>
    <scope>NUCLEOTIDE SEQUENCE [LARGE SCALE GENOMIC DNA]</scope>
    <source>
        <strain evidence="2 3">WQ 127069</strain>
    </source>
</reference>
<name>A0ABT2U8W4_9BACL</name>